<protein>
    <submittedName>
        <fullName evidence="3">WSC domain-containing protein</fullName>
    </submittedName>
</protein>
<dbReference type="EMBL" id="KQ964246">
    <property type="protein sequence ID" value="KXJ95039.1"/>
    <property type="molecule type" value="Genomic_DNA"/>
</dbReference>
<organism evidence="3 4">
    <name type="scientific">Microdochium bolleyi</name>
    <dbReference type="NCBI Taxonomy" id="196109"/>
    <lineage>
        <taxon>Eukaryota</taxon>
        <taxon>Fungi</taxon>
        <taxon>Dikarya</taxon>
        <taxon>Ascomycota</taxon>
        <taxon>Pezizomycotina</taxon>
        <taxon>Sordariomycetes</taxon>
        <taxon>Xylariomycetidae</taxon>
        <taxon>Xylariales</taxon>
        <taxon>Microdochiaceae</taxon>
        <taxon>Microdochium</taxon>
    </lineage>
</organism>
<accession>A0A136JD13</accession>
<dbReference type="InterPro" id="IPR018535">
    <property type="entry name" value="DUF1996"/>
</dbReference>
<feature type="domain" description="WSC" evidence="2">
    <location>
        <begin position="364"/>
        <end position="461"/>
    </location>
</feature>
<name>A0A136JD13_9PEZI</name>
<keyword evidence="4" id="KW-1185">Reference proteome</keyword>
<evidence type="ECO:0000313" key="4">
    <source>
        <dbReference type="Proteomes" id="UP000070501"/>
    </source>
</evidence>
<sequence length="477" mass="51775">MSMSFTSRKALLGLACLVAQASAFWRLPCGSPLIVERSDPIVNPGVPSGHSHTIMGANSFNFTMEGDFTSRATCTTCKVKEDMSNYWFPNLYFQGKDGSFTAVKQTGGALVYYLQRQDKKDPEYSKGLIAFPEGFRMLAGTPSLRSYSNTLEQRAVNYVCLGTNEPHANNMPNVNCPGGLRSQIVFPSCWDGKNLDSANHKSHVAYPSAMDNGFCPPTHPKRFITIFVEVVWQVDAFKDMWPTAGKNPFVFSNGDPTGYGFHGDFVNGWDVDVLQKAITTCTDPSGVIEYCKAFTLLPDSGMNTCKRLAHIDEEILGSNMKSLPGCNPVQAGPQAASPPGSCKAPGTIPPQPIPPFANVKPTKNWRFVTCGLDGNGLPGRTLSGASYANNNNTVENCVDFCQKKGFRFAGVEYSAECFCGNTIPKDRMPKQGSLGSCNMPCSGNKKQMCGGSGQIGIYENCRLVNGTCTNMALSQWQ</sequence>
<dbReference type="InterPro" id="IPR002889">
    <property type="entry name" value="WSC_carb-bd"/>
</dbReference>
<evidence type="ECO:0000256" key="1">
    <source>
        <dbReference type="SAM" id="SignalP"/>
    </source>
</evidence>
<evidence type="ECO:0000313" key="3">
    <source>
        <dbReference type="EMBL" id="KXJ95039.1"/>
    </source>
</evidence>
<dbReference type="OrthoDB" id="74764at2759"/>
<dbReference type="PANTHER" id="PTHR43662">
    <property type="match status" value="1"/>
</dbReference>
<dbReference type="InParanoid" id="A0A136JD13"/>
<dbReference type="Proteomes" id="UP000070501">
    <property type="component" value="Unassembled WGS sequence"/>
</dbReference>
<gene>
    <name evidence="3" type="ORF">Micbo1qcDRAFT_216708</name>
</gene>
<feature type="signal peptide" evidence="1">
    <location>
        <begin position="1"/>
        <end position="23"/>
    </location>
</feature>
<feature type="chain" id="PRO_5007293666" evidence="1">
    <location>
        <begin position="24"/>
        <end position="477"/>
    </location>
</feature>
<dbReference type="Pfam" id="PF09362">
    <property type="entry name" value="DUF1996"/>
    <property type="match status" value="1"/>
</dbReference>
<proteinExistence type="predicted"/>
<dbReference type="SMART" id="SM00321">
    <property type="entry name" value="WSC"/>
    <property type="match status" value="1"/>
</dbReference>
<dbReference type="PROSITE" id="PS51212">
    <property type="entry name" value="WSC"/>
    <property type="match status" value="1"/>
</dbReference>
<dbReference type="Pfam" id="PF01822">
    <property type="entry name" value="WSC"/>
    <property type="match status" value="1"/>
</dbReference>
<keyword evidence="1" id="KW-0732">Signal</keyword>
<evidence type="ECO:0000259" key="2">
    <source>
        <dbReference type="PROSITE" id="PS51212"/>
    </source>
</evidence>
<dbReference type="AlphaFoldDB" id="A0A136JD13"/>
<dbReference type="PANTHER" id="PTHR43662:SF3">
    <property type="entry name" value="DOMAIN PROTEIN, PUTATIVE (AFU_ORTHOLOGUE AFUA_6G11970)-RELATED"/>
    <property type="match status" value="1"/>
</dbReference>
<reference evidence="4" key="1">
    <citation type="submission" date="2016-02" db="EMBL/GenBank/DDBJ databases">
        <title>Draft genome sequence of Microdochium bolleyi, a fungal endophyte of beachgrass.</title>
        <authorList>
            <consortium name="DOE Joint Genome Institute"/>
            <person name="David A.S."/>
            <person name="May G."/>
            <person name="Haridas S."/>
            <person name="Lim J."/>
            <person name="Wang M."/>
            <person name="Labutti K."/>
            <person name="Lipzen A."/>
            <person name="Barry K."/>
            <person name="Grigoriev I.V."/>
        </authorList>
    </citation>
    <scope>NUCLEOTIDE SEQUENCE [LARGE SCALE GENOMIC DNA]</scope>
    <source>
        <strain evidence="4">J235TASD1</strain>
    </source>
</reference>
<dbReference type="STRING" id="196109.A0A136JD13"/>